<gene>
    <name evidence="3" type="ORF">Atai01_43510</name>
</gene>
<accession>A0A9W6VHT4</accession>
<keyword evidence="2" id="KW-1277">Toxin-antitoxin system</keyword>
<evidence type="ECO:0000313" key="3">
    <source>
        <dbReference type="EMBL" id="GLY67732.1"/>
    </source>
</evidence>
<reference evidence="3" key="1">
    <citation type="submission" date="2023-03" db="EMBL/GenBank/DDBJ databases">
        <title>Amycolatopsis taiwanensis NBRC 103393.</title>
        <authorList>
            <person name="Ichikawa N."/>
            <person name="Sato H."/>
            <person name="Tonouchi N."/>
        </authorList>
    </citation>
    <scope>NUCLEOTIDE SEQUENCE</scope>
    <source>
        <strain evidence="3">NBRC 103393</strain>
    </source>
</reference>
<dbReference type="EMBL" id="BSTI01000009">
    <property type="protein sequence ID" value="GLY67732.1"/>
    <property type="molecule type" value="Genomic_DNA"/>
</dbReference>
<dbReference type="AlphaFoldDB" id="A0A9W6VHT4"/>
<evidence type="ECO:0000256" key="2">
    <source>
        <dbReference type="ARBA" id="ARBA00022649"/>
    </source>
</evidence>
<protein>
    <submittedName>
        <fullName evidence="3">Toxin RelG</fullName>
    </submittedName>
</protein>
<dbReference type="Proteomes" id="UP001165136">
    <property type="component" value="Unassembled WGS sequence"/>
</dbReference>
<dbReference type="SUPFAM" id="SSF143011">
    <property type="entry name" value="RelE-like"/>
    <property type="match status" value="1"/>
</dbReference>
<dbReference type="PANTHER" id="PTHR35601">
    <property type="entry name" value="TOXIN RELE"/>
    <property type="match status" value="1"/>
</dbReference>
<comment type="similarity">
    <text evidence="1">Belongs to the RelE toxin family.</text>
</comment>
<sequence>MSPRYTILLSTGAQRALGKMPEKIVHACVSFMDGPLANNPYRVGKPLTSSWEGHYSARRGEWRVIYTIDDHQVVVEVVAINRRADVYRSR</sequence>
<proteinExistence type="inferred from homology"/>
<dbReference type="InterPro" id="IPR007712">
    <property type="entry name" value="RelE/ParE_toxin"/>
</dbReference>
<dbReference type="Pfam" id="PF05016">
    <property type="entry name" value="ParE_toxin"/>
    <property type="match status" value="1"/>
</dbReference>
<dbReference type="RefSeq" id="WP_043840747.1">
    <property type="nucleotide sequence ID" value="NZ_BSTI01000009.1"/>
</dbReference>
<comment type="caution">
    <text evidence="3">The sequence shown here is derived from an EMBL/GenBank/DDBJ whole genome shotgun (WGS) entry which is preliminary data.</text>
</comment>
<dbReference type="InterPro" id="IPR035093">
    <property type="entry name" value="RelE/ParE_toxin_dom_sf"/>
</dbReference>
<organism evidence="3 4">
    <name type="scientific">Amycolatopsis taiwanensis</name>
    <dbReference type="NCBI Taxonomy" id="342230"/>
    <lineage>
        <taxon>Bacteria</taxon>
        <taxon>Bacillati</taxon>
        <taxon>Actinomycetota</taxon>
        <taxon>Actinomycetes</taxon>
        <taxon>Pseudonocardiales</taxon>
        <taxon>Pseudonocardiaceae</taxon>
        <taxon>Amycolatopsis</taxon>
    </lineage>
</organism>
<dbReference type="Gene3D" id="3.30.2310.20">
    <property type="entry name" value="RelE-like"/>
    <property type="match status" value="1"/>
</dbReference>
<dbReference type="PANTHER" id="PTHR35601:SF1">
    <property type="entry name" value="TOXIN RELE"/>
    <property type="match status" value="1"/>
</dbReference>
<evidence type="ECO:0000313" key="4">
    <source>
        <dbReference type="Proteomes" id="UP001165136"/>
    </source>
</evidence>
<keyword evidence="4" id="KW-1185">Reference proteome</keyword>
<name>A0A9W6VHT4_9PSEU</name>
<evidence type="ECO:0000256" key="1">
    <source>
        <dbReference type="ARBA" id="ARBA00006226"/>
    </source>
</evidence>